<keyword evidence="6" id="KW-0547">Nucleotide-binding</keyword>
<proteinExistence type="inferred from homology"/>
<evidence type="ECO:0000313" key="15">
    <source>
        <dbReference type="EMBL" id="KAF2481979.1"/>
    </source>
</evidence>
<sequence length="732" mass="84024">MPPKEKEGAAAGPLELNPPPAFFKSRNELFDKRKAERQAWLAKQPREEIEVQMPDGGKRQGKSWETSPASIARDISKSLFERTVIARVDGELWDLERPLEKSCKLELLDFDHPEGQKVFWHSSAHILGEAAERRFGCSLCIGPPVDDGFYYEMALPNMAAVTTADYKPLKQIFEKAVKEKQPFERLELSKEDLLEMFSYNKYKQHIIKDKIADGTSTTVYRNGPLIDLCRGPHVPHTGRIKAFDIMKNSASYFLGDAKNDSLQRIYGVSFPDKKQLDEHKHMLEEAAKRDHRKIGVDQELFFFHPLSPGSCFFLPHGTIIYQALQNFIREEYWARGYQEVHSPNMYNSALWKQSGHWQHYDDGMFRFEIEKEQWALKPMNCPGHALLFGHRERSYRELPIRMAEFGVLHRNEASGALTGLTRVRRFVQDDTHIFCTEAQIEQEVQGLFDLLRTVYGLFGFTFKMKLSTMPEDHLGDVATWQRAEAQLEQALEDFKAATGTTWSLNPGDGAFYGPKIDVTISDALKREFQCATIQLDFNLPRQFNLEYRTEEQAAAKPAAEVNGVKAAEPKPAEPAATLDPASYRRELTPGCARPVMIHRAIYGSFERFIAILCEHFAGKWPFWMSPRQILIVPVMPAINDYCLEVQKLFRAQHMHVDVDITGNTMQKKIRTGQLQQYNFIFVVGLQEKESRTVNIRNRDVPETQKMGELVPLDEAVKKFCALRDERRLNPAL</sequence>
<evidence type="ECO:0000256" key="11">
    <source>
        <dbReference type="ARBA" id="ARBA00049515"/>
    </source>
</evidence>
<evidence type="ECO:0000259" key="13">
    <source>
        <dbReference type="PROSITE" id="PS50862"/>
    </source>
</evidence>
<dbReference type="GO" id="GO:0005739">
    <property type="term" value="C:mitochondrion"/>
    <property type="evidence" value="ECO:0007669"/>
    <property type="project" value="TreeGrafter"/>
</dbReference>
<evidence type="ECO:0000256" key="5">
    <source>
        <dbReference type="ARBA" id="ARBA00022598"/>
    </source>
</evidence>
<dbReference type="Pfam" id="PF00587">
    <property type="entry name" value="tRNA-synt_2b"/>
    <property type="match status" value="1"/>
</dbReference>
<feature type="domain" description="Aminoacyl-transfer RNA synthetases class-II family profile" evidence="13">
    <location>
        <begin position="320"/>
        <end position="621"/>
    </location>
</feature>
<evidence type="ECO:0000256" key="2">
    <source>
        <dbReference type="ARBA" id="ARBA00008226"/>
    </source>
</evidence>
<dbReference type="EC" id="6.1.1.3" evidence="3"/>
<dbReference type="Pfam" id="PF03129">
    <property type="entry name" value="HGTP_anticodon"/>
    <property type="match status" value="1"/>
</dbReference>
<accession>A0A6A6PPH2</accession>
<dbReference type="CDD" id="cd01667">
    <property type="entry name" value="TGS_ThrRS"/>
    <property type="match status" value="1"/>
</dbReference>
<dbReference type="InterPro" id="IPR004154">
    <property type="entry name" value="Anticodon-bd"/>
</dbReference>
<dbReference type="SUPFAM" id="SSF55681">
    <property type="entry name" value="Class II aaRS and biotin synthetases"/>
    <property type="match status" value="1"/>
</dbReference>
<evidence type="ECO:0000256" key="10">
    <source>
        <dbReference type="ARBA" id="ARBA00031900"/>
    </source>
</evidence>
<comment type="subcellular location">
    <subcellularLocation>
        <location evidence="1">Cytoplasm</location>
    </subcellularLocation>
</comment>
<keyword evidence="8" id="KW-0648">Protein biosynthesis</keyword>
<dbReference type="NCBIfam" id="TIGR00418">
    <property type="entry name" value="thrS"/>
    <property type="match status" value="1"/>
</dbReference>
<feature type="region of interest" description="Disordered" evidence="12">
    <location>
        <begin position="558"/>
        <end position="579"/>
    </location>
</feature>
<dbReference type="InterPro" id="IPR045864">
    <property type="entry name" value="aa-tRNA-synth_II/BPL/LPL"/>
</dbReference>
<dbReference type="InterPro" id="IPR012676">
    <property type="entry name" value="TGS-like"/>
</dbReference>
<comment type="similarity">
    <text evidence="2">Belongs to the class-II aminoacyl-tRNA synthetase family.</text>
</comment>
<keyword evidence="5" id="KW-0436">Ligase</keyword>
<dbReference type="Gene3D" id="3.30.980.10">
    <property type="entry name" value="Threonyl-trna Synthetase, Chain A, domain 2"/>
    <property type="match status" value="1"/>
</dbReference>
<protein>
    <recommendedName>
        <fullName evidence="3">threonine--tRNA ligase</fullName>
        <ecNumber evidence="3">6.1.1.3</ecNumber>
    </recommendedName>
    <alternativeName>
        <fullName evidence="10">Threonyl-tRNA synthetase</fullName>
    </alternativeName>
</protein>
<dbReference type="Proteomes" id="UP000799767">
    <property type="component" value="Unassembled WGS sequence"/>
</dbReference>
<dbReference type="GO" id="GO:0005524">
    <property type="term" value="F:ATP binding"/>
    <property type="evidence" value="ECO:0007669"/>
    <property type="project" value="UniProtKB-KW"/>
</dbReference>
<dbReference type="EMBL" id="MU001637">
    <property type="protein sequence ID" value="KAF2481979.1"/>
    <property type="molecule type" value="Genomic_DNA"/>
</dbReference>
<evidence type="ECO:0000256" key="6">
    <source>
        <dbReference type="ARBA" id="ARBA00022741"/>
    </source>
</evidence>
<dbReference type="OrthoDB" id="5423599at2759"/>
<evidence type="ECO:0000259" key="14">
    <source>
        <dbReference type="PROSITE" id="PS51880"/>
    </source>
</evidence>
<dbReference type="HAMAP" id="MF_00184">
    <property type="entry name" value="Thr_tRNA_synth"/>
    <property type="match status" value="1"/>
</dbReference>
<gene>
    <name evidence="15" type="ORF">BDY17DRAFT_253311</name>
</gene>
<dbReference type="PROSITE" id="PS51880">
    <property type="entry name" value="TGS"/>
    <property type="match status" value="1"/>
</dbReference>
<evidence type="ECO:0000256" key="1">
    <source>
        <dbReference type="ARBA" id="ARBA00004496"/>
    </source>
</evidence>
<evidence type="ECO:0000256" key="3">
    <source>
        <dbReference type="ARBA" id="ARBA00013163"/>
    </source>
</evidence>
<dbReference type="Pfam" id="PF07973">
    <property type="entry name" value="tRNA_SAD"/>
    <property type="match status" value="1"/>
</dbReference>
<evidence type="ECO:0000313" key="16">
    <source>
        <dbReference type="Proteomes" id="UP000799767"/>
    </source>
</evidence>
<evidence type="ECO:0000256" key="4">
    <source>
        <dbReference type="ARBA" id="ARBA00022490"/>
    </source>
</evidence>
<dbReference type="PANTHER" id="PTHR11451">
    <property type="entry name" value="THREONINE-TRNA LIGASE"/>
    <property type="match status" value="1"/>
</dbReference>
<keyword evidence="7" id="KW-0067">ATP-binding</keyword>
<evidence type="ECO:0000256" key="8">
    <source>
        <dbReference type="ARBA" id="ARBA00022917"/>
    </source>
</evidence>
<dbReference type="FunFam" id="3.30.980.10:FF:000005">
    <property type="entry name" value="Threonyl-tRNA synthetase, mitochondrial"/>
    <property type="match status" value="1"/>
</dbReference>
<dbReference type="SUPFAM" id="SSF81271">
    <property type="entry name" value="TGS-like"/>
    <property type="match status" value="1"/>
</dbReference>
<dbReference type="InterPro" id="IPR004095">
    <property type="entry name" value="TGS"/>
</dbReference>
<feature type="region of interest" description="Disordered" evidence="12">
    <location>
        <begin position="1"/>
        <end position="21"/>
    </location>
</feature>
<dbReference type="Gene3D" id="3.40.50.800">
    <property type="entry name" value="Anticodon-binding domain"/>
    <property type="match status" value="1"/>
</dbReference>
<dbReference type="Gene3D" id="3.10.20.30">
    <property type="match status" value="1"/>
</dbReference>
<dbReference type="CDD" id="cd00771">
    <property type="entry name" value="ThrRS_core"/>
    <property type="match status" value="1"/>
</dbReference>
<dbReference type="GO" id="GO:0004829">
    <property type="term" value="F:threonine-tRNA ligase activity"/>
    <property type="evidence" value="ECO:0007669"/>
    <property type="project" value="UniProtKB-EC"/>
</dbReference>
<dbReference type="InterPro" id="IPR002320">
    <property type="entry name" value="Thr-tRNA-ligase_IIa"/>
</dbReference>
<dbReference type="InterPro" id="IPR033728">
    <property type="entry name" value="ThrRS_core"/>
</dbReference>
<dbReference type="InterPro" id="IPR047246">
    <property type="entry name" value="ThrRS_anticodon"/>
</dbReference>
<dbReference type="CDD" id="cd00860">
    <property type="entry name" value="ThrRS_anticodon"/>
    <property type="match status" value="1"/>
</dbReference>
<feature type="region of interest" description="Disordered" evidence="12">
    <location>
        <begin position="46"/>
        <end position="67"/>
    </location>
</feature>
<dbReference type="InterPro" id="IPR036621">
    <property type="entry name" value="Anticodon-bd_dom_sf"/>
</dbReference>
<evidence type="ECO:0000256" key="7">
    <source>
        <dbReference type="ARBA" id="ARBA00022840"/>
    </source>
</evidence>
<dbReference type="InterPro" id="IPR006195">
    <property type="entry name" value="aa-tRNA-synth_II"/>
</dbReference>
<keyword evidence="9" id="KW-0030">Aminoacyl-tRNA synthetase</keyword>
<dbReference type="Gene3D" id="3.30.930.10">
    <property type="entry name" value="Bira Bifunctional Protein, Domain 2"/>
    <property type="match status" value="1"/>
</dbReference>
<keyword evidence="4" id="KW-0963">Cytoplasm</keyword>
<organism evidence="15 16">
    <name type="scientific">Neohortaea acidophila</name>
    <dbReference type="NCBI Taxonomy" id="245834"/>
    <lineage>
        <taxon>Eukaryota</taxon>
        <taxon>Fungi</taxon>
        <taxon>Dikarya</taxon>
        <taxon>Ascomycota</taxon>
        <taxon>Pezizomycotina</taxon>
        <taxon>Dothideomycetes</taxon>
        <taxon>Dothideomycetidae</taxon>
        <taxon>Mycosphaerellales</taxon>
        <taxon>Teratosphaeriaceae</taxon>
        <taxon>Neohortaea</taxon>
    </lineage>
</organism>
<dbReference type="AlphaFoldDB" id="A0A6A6PPH2"/>
<reference evidence="15" key="1">
    <citation type="journal article" date="2020" name="Stud. Mycol.">
        <title>101 Dothideomycetes genomes: a test case for predicting lifestyles and emergence of pathogens.</title>
        <authorList>
            <person name="Haridas S."/>
            <person name="Albert R."/>
            <person name="Binder M."/>
            <person name="Bloem J."/>
            <person name="Labutti K."/>
            <person name="Salamov A."/>
            <person name="Andreopoulos B."/>
            <person name="Baker S."/>
            <person name="Barry K."/>
            <person name="Bills G."/>
            <person name="Bluhm B."/>
            <person name="Cannon C."/>
            <person name="Castanera R."/>
            <person name="Culley D."/>
            <person name="Daum C."/>
            <person name="Ezra D."/>
            <person name="Gonzalez J."/>
            <person name="Henrissat B."/>
            <person name="Kuo A."/>
            <person name="Liang C."/>
            <person name="Lipzen A."/>
            <person name="Lutzoni F."/>
            <person name="Magnuson J."/>
            <person name="Mondo S."/>
            <person name="Nolan M."/>
            <person name="Ohm R."/>
            <person name="Pangilinan J."/>
            <person name="Park H.-J."/>
            <person name="Ramirez L."/>
            <person name="Alfaro M."/>
            <person name="Sun H."/>
            <person name="Tritt A."/>
            <person name="Yoshinaga Y."/>
            <person name="Zwiers L.-H."/>
            <person name="Turgeon B."/>
            <person name="Goodwin S."/>
            <person name="Spatafora J."/>
            <person name="Crous P."/>
            <person name="Grigoriev I."/>
        </authorList>
    </citation>
    <scope>NUCLEOTIDE SEQUENCE</scope>
    <source>
        <strain evidence="15">CBS 113389</strain>
    </source>
</reference>
<dbReference type="InterPro" id="IPR012675">
    <property type="entry name" value="Beta-grasp_dom_sf"/>
</dbReference>
<dbReference type="PANTHER" id="PTHR11451:SF46">
    <property type="entry name" value="THREONINE--TRNA LIGASE"/>
    <property type="match status" value="1"/>
</dbReference>
<dbReference type="SUPFAM" id="SSF52954">
    <property type="entry name" value="Class II aaRS ABD-related"/>
    <property type="match status" value="1"/>
</dbReference>
<feature type="domain" description="TGS" evidence="14">
    <location>
        <begin position="47"/>
        <end position="109"/>
    </location>
</feature>
<dbReference type="InterPro" id="IPR012947">
    <property type="entry name" value="tRNA_SAD"/>
</dbReference>
<dbReference type="SUPFAM" id="SSF55186">
    <property type="entry name" value="ThrRS/AlaRS common domain"/>
    <property type="match status" value="1"/>
</dbReference>
<comment type="catalytic activity">
    <reaction evidence="11">
        <text>tRNA(Thr) + L-threonine + ATP = L-threonyl-tRNA(Thr) + AMP + diphosphate + H(+)</text>
        <dbReference type="Rhea" id="RHEA:24624"/>
        <dbReference type="Rhea" id="RHEA-COMP:9670"/>
        <dbReference type="Rhea" id="RHEA-COMP:9704"/>
        <dbReference type="ChEBI" id="CHEBI:15378"/>
        <dbReference type="ChEBI" id="CHEBI:30616"/>
        <dbReference type="ChEBI" id="CHEBI:33019"/>
        <dbReference type="ChEBI" id="CHEBI:57926"/>
        <dbReference type="ChEBI" id="CHEBI:78442"/>
        <dbReference type="ChEBI" id="CHEBI:78534"/>
        <dbReference type="ChEBI" id="CHEBI:456215"/>
        <dbReference type="EC" id="6.1.1.3"/>
    </reaction>
</comment>
<name>A0A6A6PPH2_9PEZI</name>
<dbReference type="RefSeq" id="XP_033588549.1">
    <property type="nucleotide sequence ID" value="XM_033731330.1"/>
</dbReference>
<dbReference type="FunFam" id="3.40.50.800:FF:000003">
    <property type="entry name" value="Threonine--tRNA ligase 2, cytoplasmic"/>
    <property type="match status" value="1"/>
</dbReference>
<evidence type="ECO:0000256" key="9">
    <source>
        <dbReference type="ARBA" id="ARBA00023146"/>
    </source>
</evidence>
<dbReference type="FunFam" id="3.10.20.30:FF:000006">
    <property type="entry name" value="Threonine--tRNA ligase, cytoplasmic"/>
    <property type="match status" value="1"/>
</dbReference>
<dbReference type="GeneID" id="54472332"/>
<dbReference type="PRINTS" id="PR01047">
    <property type="entry name" value="TRNASYNTHTHR"/>
</dbReference>
<dbReference type="SMART" id="SM00863">
    <property type="entry name" value="tRNA_SAD"/>
    <property type="match status" value="1"/>
</dbReference>
<dbReference type="PROSITE" id="PS50862">
    <property type="entry name" value="AA_TRNA_LIGASE_II"/>
    <property type="match status" value="1"/>
</dbReference>
<dbReference type="InterPro" id="IPR018163">
    <property type="entry name" value="Thr/Ala-tRNA-synth_IIc_edit"/>
</dbReference>
<keyword evidence="16" id="KW-1185">Reference proteome</keyword>
<dbReference type="Pfam" id="PF02824">
    <property type="entry name" value="TGS"/>
    <property type="match status" value="1"/>
</dbReference>
<dbReference type="GO" id="GO:0006435">
    <property type="term" value="P:threonyl-tRNA aminoacylation"/>
    <property type="evidence" value="ECO:0007669"/>
    <property type="project" value="InterPro"/>
</dbReference>
<evidence type="ECO:0000256" key="12">
    <source>
        <dbReference type="SAM" id="MobiDB-lite"/>
    </source>
</evidence>
<dbReference type="InterPro" id="IPR002314">
    <property type="entry name" value="aa-tRNA-synt_IIb"/>
</dbReference>